<sequence>MGHVEALTKYVTHFVDQLAFSGVRQVVISPGSRSTPLALTFAEHSEVKHWVHLDERSAAFFALGIAKQTNEPVALVCTSGTAAANYYPAVVEAYYSRVPLVVLTADRPHELRETGAPQAVNQLQMYGDYAKFHVDLALPEENNFMYARRQAARAAAEAVTGQPGPVHVNLPFREPLIPDFSLEGAWRGDTLPVPVPSAGKKQLDSHALHHLLEQLGRSDKGLIVVGPQIHEELAEAVTEFAARLGVPVFADPLSQLRAGDHDKRHVIENYGSLLKSSWVKENMKPDYILRFGAMPVSKTYLKWVQHHEETVDHYVVDDEPGYREPAGLAVQYIWAEAVELCRQLAAELPEGNVQTTWLEEWQQMNTMAKTEMLKDPGEALNEGHAVAYLAEALPDQSTFFIGNSMPIRDVDSFFMSTPKRVTMMANRGANGIDGVISTALGTAAAGRKTTLLLGDISFFHDMNGLWMAKSQGLPLTIVVINNDGGGIFSYLPQSRDPKHFEELFGTPLGLDLKPAVEMYGGRHLRVQTWEEYRQALAESASSQQLMVIEAMVSRDDHVDFHNTRWNDVHDAVVRWRDDNGQ</sequence>
<evidence type="ECO:0000256" key="3">
    <source>
        <dbReference type="ARBA" id="ARBA00022723"/>
    </source>
</evidence>
<comment type="pathway">
    <text evidence="7">Quinol/quinone metabolism; menaquinone biosynthesis.</text>
</comment>
<dbReference type="Proteomes" id="UP000460949">
    <property type="component" value="Unassembled WGS sequence"/>
</dbReference>
<protein>
    <recommendedName>
        <fullName evidence="7">2-succinyl-5-enolpyruvyl-6-hydroxy-3-cyclohexene-1-carboxylate synthase</fullName>
        <shortName evidence="7">SEPHCHC synthase</shortName>
        <ecNumber evidence="7">2.2.1.9</ecNumber>
    </recommendedName>
    <alternativeName>
        <fullName evidence="7">Menaquinone biosynthesis protein MenD</fullName>
    </alternativeName>
</protein>
<dbReference type="RefSeq" id="WP_160838582.1">
    <property type="nucleotide sequence ID" value="NZ_WMET01000003.1"/>
</dbReference>
<keyword evidence="1 7" id="KW-0474">Menaquinone biosynthesis</keyword>
<evidence type="ECO:0000256" key="1">
    <source>
        <dbReference type="ARBA" id="ARBA00022428"/>
    </source>
</evidence>
<dbReference type="Pfam" id="PF02776">
    <property type="entry name" value="TPP_enzyme_N"/>
    <property type="match status" value="1"/>
</dbReference>
<evidence type="ECO:0000259" key="8">
    <source>
        <dbReference type="Pfam" id="PF02775"/>
    </source>
</evidence>
<dbReference type="InterPro" id="IPR004433">
    <property type="entry name" value="MenaQ_synth_MenD"/>
</dbReference>
<keyword evidence="3 7" id="KW-0479">Metal-binding</keyword>
<dbReference type="UniPathway" id="UPA00079"/>
<keyword evidence="2 7" id="KW-0808">Transferase</keyword>
<name>A0A845DXH6_9BACI</name>
<dbReference type="InterPro" id="IPR029035">
    <property type="entry name" value="DHS-like_NAD/FAD-binding_dom"/>
</dbReference>
<dbReference type="InterPro" id="IPR032264">
    <property type="entry name" value="MenD_middle"/>
</dbReference>
<keyword evidence="6 7" id="KW-0464">Manganese</keyword>
<dbReference type="InterPro" id="IPR029061">
    <property type="entry name" value="THDP-binding"/>
</dbReference>
<evidence type="ECO:0000256" key="7">
    <source>
        <dbReference type="HAMAP-Rule" id="MF_01659"/>
    </source>
</evidence>
<dbReference type="GO" id="GO:0070204">
    <property type="term" value="F:2-succinyl-5-enolpyruvyl-6-hydroxy-3-cyclohexene-1-carboxylic-acid synthase activity"/>
    <property type="evidence" value="ECO:0007669"/>
    <property type="project" value="UniProtKB-UniRule"/>
</dbReference>
<evidence type="ECO:0000256" key="6">
    <source>
        <dbReference type="ARBA" id="ARBA00023211"/>
    </source>
</evidence>
<dbReference type="Pfam" id="PF02775">
    <property type="entry name" value="TPP_enzyme_C"/>
    <property type="match status" value="1"/>
</dbReference>
<dbReference type="CDD" id="cd02009">
    <property type="entry name" value="TPP_SHCHC_synthase"/>
    <property type="match status" value="1"/>
</dbReference>
<dbReference type="InterPro" id="IPR012001">
    <property type="entry name" value="Thiamin_PyroP_enz_TPP-bd_dom"/>
</dbReference>
<dbReference type="AlphaFoldDB" id="A0A845DXH6"/>
<comment type="caution">
    <text evidence="11">The sequence shown here is derived from an EMBL/GenBank/DDBJ whole genome shotgun (WGS) entry which is preliminary data.</text>
</comment>
<comment type="catalytic activity">
    <reaction evidence="7">
        <text>isochorismate + 2-oxoglutarate + H(+) = 5-enolpyruvoyl-6-hydroxy-2-succinyl-cyclohex-3-ene-1-carboxylate + CO2</text>
        <dbReference type="Rhea" id="RHEA:25593"/>
        <dbReference type="ChEBI" id="CHEBI:15378"/>
        <dbReference type="ChEBI" id="CHEBI:16526"/>
        <dbReference type="ChEBI" id="CHEBI:16810"/>
        <dbReference type="ChEBI" id="CHEBI:29780"/>
        <dbReference type="ChEBI" id="CHEBI:58818"/>
        <dbReference type="EC" id="2.2.1.9"/>
    </reaction>
</comment>
<evidence type="ECO:0000313" key="11">
    <source>
        <dbReference type="EMBL" id="MYL21165.1"/>
    </source>
</evidence>
<dbReference type="HAMAP" id="MF_01659">
    <property type="entry name" value="MenD"/>
    <property type="match status" value="1"/>
</dbReference>
<gene>
    <name evidence="7 11" type="primary">menD</name>
    <name evidence="11" type="ORF">GLW04_14775</name>
</gene>
<dbReference type="GO" id="GO:0030976">
    <property type="term" value="F:thiamine pyrophosphate binding"/>
    <property type="evidence" value="ECO:0007669"/>
    <property type="project" value="UniProtKB-UniRule"/>
</dbReference>
<organism evidence="11 12">
    <name type="scientific">Halobacillus litoralis</name>
    <dbReference type="NCBI Taxonomy" id="45668"/>
    <lineage>
        <taxon>Bacteria</taxon>
        <taxon>Bacillati</taxon>
        <taxon>Bacillota</taxon>
        <taxon>Bacilli</taxon>
        <taxon>Bacillales</taxon>
        <taxon>Bacillaceae</taxon>
        <taxon>Halobacillus</taxon>
    </lineage>
</organism>
<comment type="function">
    <text evidence="7">Catalyzes the thiamine diphosphate-dependent decarboxylation of 2-oxoglutarate and the subsequent addition of the resulting succinic semialdehyde-thiamine pyrophosphate anion to isochorismate to yield 2-succinyl-5-enolpyruvyl-6-hydroxy-3-cyclohexene-1-carboxylate (SEPHCHC).</text>
</comment>
<reference evidence="11 12" key="1">
    <citation type="submission" date="2019-11" db="EMBL/GenBank/DDBJ databases">
        <title>Genome sequences of 17 halophilic strains isolated from different environments.</title>
        <authorList>
            <person name="Furrow R.E."/>
        </authorList>
    </citation>
    <scope>NUCLEOTIDE SEQUENCE [LARGE SCALE GENOMIC DNA]</scope>
    <source>
        <strain evidence="11 12">22511_23_Filter</strain>
    </source>
</reference>
<evidence type="ECO:0000256" key="4">
    <source>
        <dbReference type="ARBA" id="ARBA00022842"/>
    </source>
</evidence>
<feature type="domain" description="Thiamine pyrophosphate enzyme TPP-binding" evidence="8">
    <location>
        <begin position="426"/>
        <end position="549"/>
    </location>
</feature>
<dbReference type="GO" id="GO:0000287">
    <property type="term" value="F:magnesium ion binding"/>
    <property type="evidence" value="ECO:0007669"/>
    <property type="project" value="UniProtKB-UniRule"/>
</dbReference>
<dbReference type="Gene3D" id="3.40.50.970">
    <property type="match status" value="2"/>
</dbReference>
<dbReference type="Gene3D" id="3.40.50.1220">
    <property type="entry name" value="TPP-binding domain"/>
    <property type="match status" value="1"/>
</dbReference>
<evidence type="ECO:0000256" key="5">
    <source>
        <dbReference type="ARBA" id="ARBA00023052"/>
    </source>
</evidence>
<dbReference type="Pfam" id="PF16582">
    <property type="entry name" value="TPP_enzyme_M_2"/>
    <property type="match status" value="1"/>
</dbReference>
<keyword evidence="5 7" id="KW-0786">Thiamine pyrophosphate</keyword>
<dbReference type="GO" id="GO:0030145">
    <property type="term" value="F:manganese ion binding"/>
    <property type="evidence" value="ECO:0007669"/>
    <property type="project" value="UniProtKB-UniRule"/>
</dbReference>
<feature type="domain" description="Thiamine pyrophosphate enzyme N-terminal TPP-binding" evidence="9">
    <location>
        <begin position="11"/>
        <end position="125"/>
    </location>
</feature>
<dbReference type="UniPathway" id="UPA01057">
    <property type="reaction ID" value="UER00164"/>
</dbReference>
<dbReference type="CDD" id="cd07037">
    <property type="entry name" value="TPP_PYR_MenD"/>
    <property type="match status" value="1"/>
</dbReference>
<dbReference type="InterPro" id="IPR011766">
    <property type="entry name" value="TPP_enzyme_TPP-bd"/>
</dbReference>
<dbReference type="GO" id="GO:0009234">
    <property type="term" value="P:menaquinone biosynthetic process"/>
    <property type="evidence" value="ECO:0007669"/>
    <property type="project" value="UniProtKB-UniRule"/>
</dbReference>
<keyword evidence="4 7" id="KW-0460">Magnesium</keyword>
<comment type="cofactor">
    <cofactor evidence="7">
        <name>thiamine diphosphate</name>
        <dbReference type="ChEBI" id="CHEBI:58937"/>
    </cofactor>
    <text evidence="7">Binds 1 thiamine pyrophosphate per subunit.</text>
</comment>
<proteinExistence type="inferred from homology"/>
<evidence type="ECO:0000259" key="9">
    <source>
        <dbReference type="Pfam" id="PF02776"/>
    </source>
</evidence>
<dbReference type="SUPFAM" id="SSF52467">
    <property type="entry name" value="DHS-like NAD/FAD-binding domain"/>
    <property type="match status" value="1"/>
</dbReference>
<comment type="similarity">
    <text evidence="7">Belongs to the TPP enzyme family. MenD subfamily.</text>
</comment>
<dbReference type="PANTHER" id="PTHR42916:SF1">
    <property type="entry name" value="PROTEIN PHYLLO, CHLOROPLASTIC"/>
    <property type="match status" value="1"/>
</dbReference>
<comment type="subunit">
    <text evidence="7">Homodimer.</text>
</comment>
<comment type="cofactor">
    <cofactor evidence="7">
        <name>Mg(2+)</name>
        <dbReference type="ChEBI" id="CHEBI:18420"/>
    </cofactor>
    <cofactor evidence="7">
        <name>Mn(2+)</name>
        <dbReference type="ChEBI" id="CHEBI:29035"/>
    </cofactor>
</comment>
<comment type="pathway">
    <text evidence="7">Quinol/quinone metabolism; 1,4-dihydroxy-2-naphthoate biosynthesis; 1,4-dihydroxy-2-naphthoate from chorismate: step 2/7.</text>
</comment>
<dbReference type="PIRSF" id="PIRSF004983">
    <property type="entry name" value="MenD"/>
    <property type="match status" value="1"/>
</dbReference>
<dbReference type="EMBL" id="WMET01000003">
    <property type="protein sequence ID" value="MYL21165.1"/>
    <property type="molecule type" value="Genomic_DNA"/>
</dbReference>
<dbReference type="PANTHER" id="PTHR42916">
    <property type="entry name" value="2-SUCCINYL-5-ENOLPYRUVYL-6-HYDROXY-3-CYCLOHEXENE-1-CARBOXYLATE SYNTHASE"/>
    <property type="match status" value="1"/>
</dbReference>
<evidence type="ECO:0000313" key="12">
    <source>
        <dbReference type="Proteomes" id="UP000460949"/>
    </source>
</evidence>
<dbReference type="NCBIfam" id="TIGR00173">
    <property type="entry name" value="menD"/>
    <property type="match status" value="1"/>
</dbReference>
<accession>A0A845DXH6</accession>
<feature type="domain" description="Menaquinone biosynthesis protein MenD middle" evidence="10">
    <location>
        <begin position="216"/>
        <end position="401"/>
    </location>
</feature>
<dbReference type="EC" id="2.2.1.9" evidence="7"/>
<evidence type="ECO:0000259" key="10">
    <source>
        <dbReference type="Pfam" id="PF16582"/>
    </source>
</evidence>
<evidence type="ECO:0000256" key="2">
    <source>
        <dbReference type="ARBA" id="ARBA00022679"/>
    </source>
</evidence>
<dbReference type="SUPFAM" id="SSF52518">
    <property type="entry name" value="Thiamin diphosphate-binding fold (THDP-binding)"/>
    <property type="match status" value="2"/>
</dbReference>